<dbReference type="EMBL" id="AYZM01000148">
    <property type="protein sequence ID" value="KRN18546.1"/>
    <property type="molecule type" value="Genomic_DNA"/>
</dbReference>
<dbReference type="InterPro" id="IPR029479">
    <property type="entry name" value="Nitroreductase"/>
</dbReference>
<keyword evidence="5" id="KW-1185">Reference proteome</keyword>
<dbReference type="OrthoDB" id="9782629at2"/>
<dbReference type="SUPFAM" id="SSF55469">
    <property type="entry name" value="FMN-dependent nitroreductase-like"/>
    <property type="match status" value="1"/>
</dbReference>
<comment type="caution">
    <text evidence="4">The sequence shown here is derived from an EMBL/GenBank/DDBJ whole genome shotgun (WGS) entry which is preliminary data.</text>
</comment>
<dbReference type="RefSeq" id="WP_057152214.1">
    <property type="nucleotide sequence ID" value="NZ_AYZM01000148.1"/>
</dbReference>
<name>A0A0R2EQI0_9LACO</name>
<dbReference type="PATRIC" id="fig|1423804.4.peg.2026"/>
<dbReference type="AlphaFoldDB" id="A0A0R2EQI0"/>
<organism evidence="4 5">
    <name type="scientific">Secundilactobacillus similis DSM 23365 = JCM 2765</name>
    <dbReference type="NCBI Taxonomy" id="1423804"/>
    <lineage>
        <taxon>Bacteria</taxon>
        <taxon>Bacillati</taxon>
        <taxon>Bacillota</taxon>
        <taxon>Bacilli</taxon>
        <taxon>Lactobacillales</taxon>
        <taxon>Lactobacillaceae</taxon>
        <taxon>Secundilactobacillus</taxon>
    </lineage>
</organism>
<dbReference type="PANTHER" id="PTHR43673:SF10">
    <property type="entry name" value="NADH DEHYDROGENASE_NAD(P)H NITROREDUCTASE XCC3605-RELATED"/>
    <property type="match status" value="1"/>
</dbReference>
<dbReference type="GO" id="GO:0016491">
    <property type="term" value="F:oxidoreductase activity"/>
    <property type="evidence" value="ECO:0007669"/>
    <property type="project" value="UniProtKB-KW"/>
</dbReference>
<dbReference type="InterPro" id="IPR000415">
    <property type="entry name" value="Nitroreductase-like"/>
</dbReference>
<dbReference type="Gene3D" id="3.40.109.10">
    <property type="entry name" value="NADH Oxidase"/>
    <property type="match status" value="1"/>
</dbReference>
<evidence type="ECO:0000313" key="5">
    <source>
        <dbReference type="Proteomes" id="UP000051442"/>
    </source>
</evidence>
<comment type="similarity">
    <text evidence="1">Belongs to the nitroreductase family.</text>
</comment>
<dbReference type="Proteomes" id="UP000051442">
    <property type="component" value="Unassembled WGS sequence"/>
</dbReference>
<reference evidence="4 5" key="1">
    <citation type="journal article" date="2015" name="Genome Announc.">
        <title>Expanding the biotechnology potential of lactobacilli through comparative genomics of 213 strains and associated genera.</title>
        <authorList>
            <person name="Sun Z."/>
            <person name="Harris H.M."/>
            <person name="McCann A."/>
            <person name="Guo C."/>
            <person name="Argimon S."/>
            <person name="Zhang W."/>
            <person name="Yang X."/>
            <person name="Jeffery I.B."/>
            <person name="Cooney J.C."/>
            <person name="Kagawa T.F."/>
            <person name="Liu W."/>
            <person name="Song Y."/>
            <person name="Salvetti E."/>
            <person name="Wrobel A."/>
            <person name="Rasinkangas P."/>
            <person name="Parkhill J."/>
            <person name="Rea M.C."/>
            <person name="O'Sullivan O."/>
            <person name="Ritari J."/>
            <person name="Douillard F.P."/>
            <person name="Paul Ross R."/>
            <person name="Yang R."/>
            <person name="Briner A.E."/>
            <person name="Felis G.E."/>
            <person name="de Vos W.M."/>
            <person name="Barrangou R."/>
            <person name="Klaenhammer T.R."/>
            <person name="Caufield P.W."/>
            <person name="Cui Y."/>
            <person name="Zhang H."/>
            <person name="O'Toole P.W."/>
        </authorList>
    </citation>
    <scope>NUCLEOTIDE SEQUENCE [LARGE SCALE GENOMIC DNA]</scope>
    <source>
        <strain evidence="4 5">DSM 23365</strain>
    </source>
</reference>
<evidence type="ECO:0000256" key="1">
    <source>
        <dbReference type="ARBA" id="ARBA00007118"/>
    </source>
</evidence>
<protein>
    <submittedName>
        <fullName evidence="4">Transcription regulator</fullName>
    </submittedName>
</protein>
<evidence type="ECO:0000256" key="2">
    <source>
        <dbReference type="ARBA" id="ARBA00023002"/>
    </source>
</evidence>
<dbReference type="PANTHER" id="PTHR43673">
    <property type="entry name" value="NAD(P)H NITROREDUCTASE YDGI-RELATED"/>
    <property type="match status" value="1"/>
</dbReference>
<keyword evidence="2" id="KW-0560">Oxidoreductase</keyword>
<dbReference type="Pfam" id="PF00881">
    <property type="entry name" value="Nitroreductase"/>
    <property type="match status" value="1"/>
</dbReference>
<sequence length="210" mass="22832">MAIVETDFQKILTSRHATRQFDTSVTISRTEMLQMLDEAMTAPSALNRQPWRVVVIDSDDARKTLKPLMGTNGTQNPTASALVLFLADLKTSEHIGSVFDAAVSADKMSQAARDHLEPIINKIEQASPKPALQAALSMDTALAIMQFMLVAQEHGYDTGAMTGFDHDHIVSALDLDANRYAPVMLIAVGKAVGQLSASYREPASQITTFK</sequence>
<gene>
    <name evidence="4" type="ORF">FD14_GL001869</name>
</gene>
<proteinExistence type="inferred from homology"/>
<evidence type="ECO:0000259" key="3">
    <source>
        <dbReference type="Pfam" id="PF00881"/>
    </source>
</evidence>
<dbReference type="STRING" id="1423804.FD14_GL001869"/>
<evidence type="ECO:0000313" key="4">
    <source>
        <dbReference type="EMBL" id="KRN18546.1"/>
    </source>
</evidence>
<feature type="domain" description="Nitroreductase" evidence="3">
    <location>
        <begin position="13"/>
        <end position="190"/>
    </location>
</feature>
<accession>A0A0R2EQI0</accession>